<evidence type="ECO:0000259" key="3">
    <source>
        <dbReference type="PROSITE" id="PS50110"/>
    </source>
</evidence>
<dbReference type="PANTHER" id="PTHR44591:SF3">
    <property type="entry name" value="RESPONSE REGULATORY DOMAIN-CONTAINING PROTEIN"/>
    <property type="match status" value="1"/>
</dbReference>
<dbReference type="PANTHER" id="PTHR44591">
    <property type="entry name" value="STRESS RESPONSE REGULATOR PROTEIN 1"/>
    <property type="match status" value="1"/>
</dbReference>
<feature type="domain" description="Response regulatory" evidence="3">
    <location>
        <begin position="8"/>
        <end position="123"/>
    </location>
</feature>
<evidence type="ECO:0000313" key="5">
    <source>
        <dbReference type="Proteomes" id="UP000778970"/>
    </source>
</evidence>
<dbReference type="InterPro" id="IPR001789">
    <property type="entry name" value="Sig_transdc_resp-reg_receiver"/>
</dbReference>
<dbReference type="GO" id="GO:0000160">
    <property type="term" value="P:phosphorelay signal transduction system"/>
    <property type="evidence" value="ECO:0007669"/>
    <property type="project" value="InterPro"/>
</dbReference>
<dbReference type="SUPFAM" id="SSF52172">
    <property type="entry name" value="CheY-like"/>
    <property type="match status" value="1"/>
</dbReference>
<dbReference type="Gene3D" id="3.40.50.2300">
    <property type="match status" value="1"/>
</dbReference>
<gene>
    <name evidence="4" type="ORF">CKO21_04315</name>
</gene>
<organism evidence="4 5">
    <name type="scientific">Rhodovibrio salinarum</name>
    <dbReference type="NCBI Taxonomy" id="1087"/>
    <lineage>
        <taxon>Bacteria</taxon>
        <taxon>Pseudomonadati</taxon>
        <taxon>Pseudomonadota</taxon>
        <taxon>Alphaproteobacteria</taxon>
        <taxon>Rhodospirillales</taxon>
        <taxon>Rhodovibrionaceae</taxon>
        <taxon>Rhodovibrio</taxon>
    </lineage>
</organism>
<evidence type="ECO:0000256" key="2">
    <source>
        <dbReference type="PROSITE-ProRule" id="PRU00169"/>
    </source>
</evidence>
<reference evidence="4" key="2">
    <citation type="journal article" date="2020" name="Microorganisms">
        <title>Osmotic Adaptation and Compatible Solute Biosynthesis of Phototrophic Bacteria as Revealed from Genome Analyses.</title>
        <authorList>
            <person name="Imhoff J.F."/>
            <person name="Rahn T."/>
            <person name="Kunzel S."/>
            <person name="Keller A."/>
            <person name="Neulinger S.C."/>
        </authorList>
    </citation>
    <scope>NUCLEOTIDE SEQUENCE</scope>
    <source>
        <strain evidence="4">DSM 9154</strain>
    </source>
</reference>
<dbReference type="InterPro" id="IPR050595">
    <property type="entry name" value="Bact_response_regulator"/>
</dbReference>
<keyword evidence="5" id="KW-1185">Reference proteome</keyword>
<feature type="modified residue" description="4-aspartylphosphate" evidence="2">
    <location>
        <position position="57"/>
    </location>
</feature>
<keyword evidence="1 2" id="KW-0597">Phosphoprotein</keyword>
<protein>
    <submittedName>
        <fullName evidence="4">Response regulator</fullName>
    </submittedName>
</protein>
<proteinExistence type="predicted"/>
<dbReference type="SMART" id="SM00448">
    <property type="entry name" value="REC"/>
    <property type="match status" value="1"/>
</dbReference>
<evidence type="ECO:0000256" key="1">
    <source>
        <dbReference type="ARBA" id="ARBA00022553"/>
    </source>
</evidence>
<dbReference type="PROSITE" id="PS50110">
    <property type="entry name" value="RESPONSE_REGULATORY"/>
    <property type="match status" value="1"/>
</dbReference>
<accession>A0A934QGC1</accession>
<dbReference type="AlphaFoldDB" id="A0A934QGC1"/>
<dbReference type="Proteomes" id="UP000778970">
    <property type="component" value="Unassembled WGS sequence"/>
</dbReference>
<dbReference type="EMBL" id="NRRE01000017">
    <property type="protein sequence ID" value="MBK1696466.1"/>
    <property type="molecule type" value="Genomic_DNA"/>
</dbReference>
<name>A0A934QGC1_9PROT</name>
<sequence>MIGKMLGMVLIIDDNPHIRGHLRAALELEGMQVCEQDPCDRPTSEVLEPVYTVVLLDVVMPEKDGFEYLRDIRRMWPNQRLIVYSHGLDEYPQYAVKLGADAGFDISQPAKLRQLVETARRMACEAQKSE</sequence>
<dbReference type="InterPro" id="IPR011006">
    <property type="entry name" value="CheY-like_superfamily"/>
</dbReference>
<comment type="caution">
    <text evidence="4">The sequence shown here is derived from an EMBL/GenBank/DDBJ whole genome shotgun (WGS) entry which is preliminary data.</text>
</comment>
<evidence type="ECO:0000313" key="4">
    <source>
        <dbReference type="EMBL" id="MBK1696466.1"/>
    </source>
</evidence>
<dbReference type="Pfam" id="PF00072">
    <property type="entry name" value="Response_reg"/>
    <property type="match status" value="1"/>
</dbReference>
<reference evidence="4" key="1">
    <citation type="submission" date="2017-08" db="EMBL/GenBank/DDBJ databases">
        <authorList>
            <person name="Imhoff J.F."/>
            <person name="Rahn T."/>
            <person name="Kuenzel S."/>
            <person name="Neulinger S.C."/>
        </authorList>
    </citation>
    <scope>NUCLEOTIDE SEQUENCE</scope>
    <source>
        <strain evidence="4">DSM 9154</strain>
    </source>
</reference>